<dbReference type="EMBL" id="BGZK01000337">
    <property type="protein sequence ID" value="GBP37719.1"/>
    <property type="molecule type" value="Genomic_DNA"/>
</dbReference>
<proteinExistence type="predicted"/>
<dbReference type="OrthoDB" id="7399683at2759"/>
<name>A0A4C1VGL7_EUMVA</name>
<accession>A0A4C1VGL7</accession>
<keyword evidence="2" id="KW-1185">Reference proteome</keyword>
<gene>
    <name evidence="1" type="ORF">EVAR_23769_1</name>
</gene>
<comment type="caution">
    <text evidence="1">The sequence shown here is derived from an EMBL/GenBank/DDBJ whole genome shotgun (WGS) entry which is preliminary data.</text>
</comment>
<protein>
    <submittedName>
        <fullName evidence="1">Uncharacterized protein</fullName>
    </submittedName>
</protein>
<organism evidence="1 2">
    <name type="scientific">Eumeta variegata</name>
    <name type="common">Bagworm moth</name>
    <name type="synonym">Eumeta japonica</name>
    <dbReference type="NCBI Taxonomy" id="151549"/>
    <lineage>
        <taxon>Eukaryota</taxon>
        <taxon>Metazoa</taxon>
        <taxon>Ecdysozoa</taxon>
        <taxon>Arthropoda</taxon>
        <taxon>Hexapoda</taxon>
        <taxon>Insecta</taxon>
        <taxon>Pterygota</taxon>
        <taxon>Neoptera</taxon>
        <taxon>Endopterygota</taxon>
        <taxon>Lepidoptera</taxon>
        <taxon>Glossata</taxon>
        <taxon>Ditrysia</taxon>
        <taxon>Tineoidea</taxon>
        <taxon>Psychidae</taxon>
        <taxon>Oiketicinae</taxon>
        <taxon>Eumeta</taxon>
    </lineage>
</organism>
<reference evidence="1 2" key="1">
    <citation type="journal article" date="2019" name="Commun. Biol.">
        <title>The bagworm genome reveals a unique fibroin gene that provides high tensile strength.</title>
        <authorList>
            <person name="Kono N."/>
            <person name="Nakamura H."/>
            <person name="Ohtoshi R."/>
            <person name="Tomita M."/>
            <person name="Numata K."/>
            <person name="Arakawa K."/>
        </authorList>
    </citation>
    <scope>NUCLEOTIDE SEQUENCE [LARGE SCALE GENOMIC DNA]</scope>
</reference>
<evidence type="ECO:0000313" key="2">
    <source>
        <dbReference type="Proteomes" id="UP000299102"/>
    </source>
</evidence>
<dbReference type="AlphaFoldDB" id="A0A4C1VGL7"/>
<evidence type="ECO:0000313" key="1">
    <source>
        <dbReference type="EMBL" id="GBP37719.1"/>
    </source>
</evidence>
<sequence length="93" mass="10564">MFYWPYGKVSRRFLNTMREAMRVTVVTNPRLSVFSSLIKAEVNRNNTAEPRPRRLTTFARLGVGGLDFITAKANGESCYSESLFAPPDDGFRI</sequence>
<dbReference type="Proteomes" id="UP000299102">
    <property type="component" value="Unassembled WGS sequence"/>
</dbReference>